<dbReference type="RefSeq" id="WP_338695995.1">
    <property type="nucleotide sequence ID" value="NZ_CP147708.1"/>
</dbReference>
<evidence type="ECO:0000256" key="1">
    <source>
        <dbReference type="SAM" id="MobiDB-lite"/>
    </source>
</evidence>
<gene>
    <name evidence="2" type="ORF">WDK88_38685</name>
</gene>
<accession>A0ABZ2NX31</accession>
<reference evidence="2" key="1">
    <citation type="journal article" date="2021" name="Int. J. Syst. Evol. Microbiol.">
        <title>Bradyrhizobium septentrionale sp. nov. (sv. septentrionale) and Bradyrhizobium quebecense sp. nov. (sv. septentrionale) associated with legumes native to Canada possess rearranged symbiosis genes and numerous insertion sequences.</title>
        <authorList>
            <person name="Bromfield E.S.P."/>
            <person name="Cloutier S."/>
        </authorList>
    </citation>
    <scope>NUCLEOTIDE SEQUENCE</scope>
    <source>
        <strain evidence="2">5S5</strain>
    </source>
</reference>
<dbReference type="EMBL" id="CP147711">
    <property type="protein sequence ID" value="WXC79091.1"/>
    <property type="molecule type" value="Genomic_DNA"/>
</dbReference>
<protein>
    <submittedName>
        <fullName evidence="2">Uncharacterized protein</fullName>
    </submittedName>
</protein>
<sequence>MNAPLAQSDYKRALRTEDRYARLTVNVPDVPFWLGEGDALVYRRTTRGKQQFTLVDAGIGVRQPAFDQAPRDGTEQGEPQAL</sequence>
<feature type="region of interest" description="Disordered" evidence="1">
    <location>
        <begin position="63"/>
        <end position="82"/>
    </location>
</feature>
<organism evidence="2 3">
    <name type="scientific">Bradyrhizobium septentrionale</name>
    <dbReference type="NCBI Taxonomy" id="1404411"/>
    <lineage>
        <taxon>Bacteria</taxon>
        <taxon>Pseudomonadati</taxon>
        <taxon>Pseudomonadota</taxon>
        <taxon>Alphaproteobacteria</taxon>
        <taxon>Hyphomicrobiales</taxon>
        <taxon>Nitrobacteraceae</taxon>
        <taxon>Bradyrhizobium</taxon>
    </lineage>
</organism>
<keyword evidence="3" id="KW-1185">Reference proteome</keyword>
<evidence type="ECO:0000313" key="3">
    <source>
        <dbReference type="Proteomes" id="UP001432046"/>
    </source>
</evidence>
<name>A0ABZ2NX31_9BRAD</name>
<proteinExistence type="predicted"/>
<reference evidence="2" key="2">
    <citation type="submission" date="2024-03" db="EMBL/GenBank/DDBJ databases">
        <authorList>
            <person name="Bromfield E.S.P."/>
            <person name="Cloutier S."/>
        </authorList>
    </citation>
    <scope>NUCLEOTIDE SEQUENCE</scope>
    <source>
        <strain evidence="2">5S5</strain>
    </source>
</reference>
<dbReference type="Proteomes" id="UP001432046">
    <property type="component" value="Chromosome"/>
</dbReference>
<evidence type="ECO:0000313" key="2">
    <source>
        <dbReference type="EMBL" id="WXC79091.1"/>
    </source>
</evidence>